<name>A0AAV9U371_9PEZI</name>
<keyword evidence="1" id="KW-0547">Nucleotide-binding</keyword>
<dbReference type="EMBL" id="JAVHNS010000015">
    <property type="protein sequence ID" value="KAK6334534.1"/>
    <property type="molecule type" value="Genomic_DNA"/>
</dbReference>
<evidence type="ECO:0000313" key="5">
    <source>
        <dbReference type="Proteomes" id="UP001373714"/>
    </source>
</evidence>
<organism evidence="4 5">
    <name type="scientific">Orbilia blumenaviensis</name>
    <dbReference type="NCBI Taxonomy" id="1796055"/>
    <lineage>
        <taxon>Eukaryota</taxon>
        <taxon>Fungi</taxon>
        <taxon>Dikarya</taxon>
        <taxon>Ascomycota</taxon>
        <taxon>Pezizomycotina</taxon>
        <taxon>Orbiliomycetes</taxon>
        <taxon>Orbiliales</taxon>
        <taxon>Orbiliaceae</taxon>
        <taxon>Orbilia</taxon>
    </lineage>
</organism>
<dbReference type="Gene3D" id="3.40.50.20">
    <property type="match status" value="1"/>
</dbReference>
<sequence>MAKAVISYPRHVFNNVSLLFLCILFSPVVLLVSTLAYGLGKLWSRKAKLPTLTSRRTVLITCPERMTKSLTLCRAFHEAGHRVIAAEGSPRYAYECSNSVSKYYTIPSPTDPAYVTTLADIIKRESVDLLVPVCGVQTTLEDVKAAEELQKSLGCRMFQLNTETCELLDKKNSFIAKARELGLTVPETYEFSNKEEMLKFLESSMGSGKKYILKCIALDDTSRSRIPLLPLAENTSTRAALENIPISENNPFILQQYVEGQEFTTHAVITHGKVRAFAACQSSELTMHYKPLPLQSGLSQAMLEFTEKFATSLPGNQPAQLSFDFIVPLQLPGVDYSNYQKDQITLYPIECNPRTHTAIVMFQDQLKELGDAYMSIFEDSESSEDSEILGPGPLVKGRYWIGHDIFSLVILPFLNLILLQETPSGFLKKFVSAVSHILFWKDGVLSAWDPLPFFMLYTVHWPRKFLISLWTGKRWTRVNVSTSRAFDAHVR</sequence>
<keyword evidence="5" id="KW-1185">Reference proteome</keyword>
<dbReference type="AlphaFoldDB" id="A0AAV9U371"/>
<evidence type="ECO:0000313" key="4">
    <source>
        <dbReference type="EMBL" id="KAK6334534.1"/>
    </source>
</evidence>
<protein>
    <recommendedName>
        <fullName evidence="3">ATP-grasp domain-containing protein</fullName>
    </recommendedName>
</protein>
<keyword evidence="1" id="KW-0067">ATP-binding</keyword>
<dbReference type="PROSITE" id="PS50975">
    <property type="entry name" value="ATP_GRASP"/>
    <property type="match status" value="1"/>
</dbReference>
<accession>A0AAV9U371</accession>
<dbReference type="Proteomes" id="UP001373714">
    <property type="component" value="Unassembled WGS sequence"/>
</dbReference>
<evidence type="ECO:0000256" key="2">
    <source>
        <dbReference type="SAM" id="Phobius"/>
    </source>
</evidence>
<reference evidence="4 5" key="1">
    <citation type="submission" date="2019-10" db="EMBL/GenBank/DDBJ databases">
        <authorList>
            <person name="Palmer J.M."/>
        </authorList>
    </citation>
    <scope>NUCLEOTIDE SEQUENCE [LARGE SCALE GENOMIC DNA]</scope>
    <source>
        <strain evidence="4 5">TWF730</strain>
    </source>
</reference>
<proteinExistence type="predicted"/>
<keyword evidence="2" id="KW-1133">Transmembrane helix</keyword>
<keyword evidence="2" id="KW-0472">Membrane</keyword>
<feature type="transmembrane region" description="Helical" evidence="2">
    <location>
        <begin position="18"/>
        <end position="39"/>
    </location>
</feature>
<gene>
    <name evidence="4" type="ORF">TWF730_003748</name>
</gene>
<dbReference type="SUPFAM" id="SSF56059">
    <property type="entry name" value="Glutathione synthetase ATP-binding domain-like"/>
    <property type="match status" value="1"/>
</dbReference>
<dbReference type="Gene3D" id="3.30.470.20">
    <property type="entry name" value="ATP-grasp fold, B domain"/>
    <property type="match status" value="1"/>
</dbReference>
<evidence type="ECO:0000256" key="1">
    <source>
        <dbReference type="PROSITE-ProRule" id="PRU00409"/>
    </source>
</evidence>
<keyword evidence="2" id="KW-0812">Transmembrane</keyword>
<dbReference type="InterPro" id="IPR011761">
    <property type="entry name" value="ATP-grasp"/>
</dbReference>
<comment type="caution">
    <text evidence="4">The sequence shown here is derived from an EMBL/GenBank/DDBJ whole genome shotgun (WGS) entry which is preliminary data.</text>
</comment>
<feature type="domain" description="ATP-grasp" evidence="3">
    <location>
        <begin position="175"/>
        <end position="382"/>
    </location>
</feature>
<dbReference type="GO" id="GO:0005524">
    <property type="term" value="F:ATP binding"/>
    <property type="evidence" value="ECO:0007669"/>
    <property type="project" value="UniProtKB-UniRule"/>
</dbReference>
<dbReference type="GO" id="GO:0046872">
    <property type="term" value="F:metal ion binding"/>
    <property type="evidence" value="ECO:0007669"/>
    <property type="project" value="InterPro"/>
</dbReference>
<evidence type="ECO:0000259" key="3">
    <source>
        <dbReference type="PROSITE" id="PS50975"/>
    </source>
</evidence>